<dbReference type="OMA" id="SAVCIPR"/>
<sequence>MMCWRLLARLLGQEDSVDVGQNTAAGDGDSSEELVELLVVLDGQGDVAGDDTCLFVVAGGVSGELEDLGAEVLEDGGEVDGRTGSHAGGVLALAEVTSDTTDGELKPGLGRRGGGLLLTAASLSFSRHGCRVLSCKDDFVCEDAAFGCLQPRERGFTYRSAVCIPRPFFDDIAICEKTGALQMVCINVQINAQAPGG</sequence>
<dbReference type="eggNOG" id="ENOG502S6ZE">
    <property type="taxonomic scope" value="Eukaryota"/>
</dbReference>
<dbReference type="AlphaFoldDB" id="K0T738"/>
<accession>K0T738</accession>
<organism evidence="1 2">
    <name type="scientific">Thalassiosira oceanica</name>
    <name type="common">Marine diatom</name>
    <dbReference type="NCBI Taxonomy" id="159749"/>
    <lineage>
        <taxon>Eukaryota</taxon>
        <taxon>Sar</taxon>
        <taxon>Stramenopiles</taxon>
        <taxon>Ochrophyta</taxon>
        <taxon>Bacillariophyta</taxon>
        <taxon>Coscinodiscophyceae</taxon>
        <taxon>Thalassiosirophycidae</taxon>
        <taxon>Thalassiosirales</taxon>
        <taxon>Thalassiosiraceae</taxon>
        <taxon>Thalassiosira</taxon>
    </lineage>
</organism>
<dbReference type="OrthoDB" id="8964543at2759"/>
<keyword evidence="2" id="KW-1185">Reference proteome</keyword>
<proteinExistence type="predicted"/>
<comment type="caution">
    <text evidence="1">The sequence shown here is derived from an EMBL/GenBank/DDBJ whole genome shotgun (WGS) entry which is preliminary data.</text>
</comment>
<dbReference type="Proteomes" id="UP000266841">
    <property type="component" value="Unassembled WGS sequence"/>
</dbReference>
<gene>
    <name evidence="1" type="ORF">THAOC_12889</name>
</gene>
<evidence type="ECO:0000313" key="1">
    <source>
        <dbReference type="EMBL" id="EJK66207.1"/>
    </source>
</evidence>
<evidence type="ECO:0000313" key="2">
    <source>
        <dbReference type="Proteomes" id="UP000266841"/>
    </source>
</evidence>
<reference evidence="1 2" key="1">
    <citation type="journal article" date="2012" name="Genome Biol.">
        <title>Genome and low-iron response of an oceanic diatom adapted to chronic iron limitation.</title>
        <authorList>
            <person name="Lommer M."/>
            <person name="Specht M."/>
            <person name="Roy A.S."/>
            <person name="Kraemer L."/>
            <person name="Andreson R."/>
            <person name="Gutowska M.A."/>
            <person name="Wolf J."/>
            <person name="Bergner S.V."/>
            <person name="Schilhabel M.B."/>
            <person name="Klostermeier U.C."/>
            <person name="Beiko R.G."/>
            <person name="Rosenstiel P."/>
            <person name="Hippler M."/>
            <person name="Laroche J."/>
        </authorList>
    </citation>
    <scope>NUCLEOTIDE SEQUENCE [LARGE SCALE GENOMIC DNA]</scope>
    <source>
        <strain evidence="1 2">CCMP1005</strain>
    </source>
</reference>
<protein>
    <submittedName>
        <fullName evidence="1">Uncharacterized protein</fullName>
    </submittedName>
</protein>
<dbReference type="EMBL" id="AGNL01015199">
    <property type="protein sequence ID" value="EJK66207.1"/>
    <property type="molecule type" value="Genomic_DNA"/>
</dbReference>
<name>K0T738_THAOC</name>